<evidence type="ECO:0000256" key="1">
    <source>
        <dbReference type="SAM" id="MobiDB-lite"/>
    </source>
</evidence>
<feature type="region of interest" description="Disordered" evidence="1">
    <location>
        <begin position="217"/>
        <end position="242"/>
    </location>
</feature>
<organism evidence="2 3">
    <name type="scientific">Pseudoduganella namucuonensis</name>
    <dbReference type="NCBI Taxonomy" id="1035707"/>
    <lineage>
        <taxon>Bacteria</taxon>
        <taxon>Pseudomonadati</taxon>
        <taxon>Pseudomonadota</taxon>
        <taxon>Betaproteobacteria</taxon>
        <taxon>Burkholderiales</taxon>
        <taxon>Oxalobacteraceae</taxon>
        <taxon>Telluria group</taxon>
        <taxon>Pseudoduganella</taxon>
    </lineage>
</organism>
<reference evidence="3" key="1">
    <citation type="submission" date="2016-10" db="EMBL/GenBank/DDBJ databases">
        <authorList>
            <person name="Varghese N."/>
            <person name="Submissions S."/>
        </authorList>
    </citation>
    <scope>NUCLEOTIDE SEQUENCE [LARGE SCALE GENOMIC DNA]</scope>
    <source>
        <strain evidence="3">CGMCC 1.11014</strain>
    </source>
</reference>
<dbReference type="OrthoDB" id="8700263at2"/>
<gene>
    <name evidence="2" type="ORF">SAMN05216552_1002127</name>
</gene>
<feature type="compositionally biased region" description="Basic and acidic residues" evidence="1">
    <location>
        <begin position="273"/>
        <end position="282"/>
    </location>
</feature>
<dbReference type="Proteomes" id="UP000199391">
    <property type="component" value="Unassembled WGS sequence"/>
</dbReference>
<sequence>MPAHIIIRDGNPYWWDSTDIWVVPGTDPNGPPGTPVAGGPAYLWAHVANTGTINASGTRIDFYWADPSGQITTSTAHAIGSAFVDLDTNPAGQDVLCLVPWVPVIVNGGHECLLAVAHGPGDTNPIPDPLPGAYQFDPPSHDQIAQRNIEVADARRLAQAFVISVHALPREDKVAELALEYGGELDDRQMALLGLCGLRPAQGRPVRARLSLEPLCGGYTHPGQQDAPPGGHPPQTSPADADEKVLAVSVAKSYPAEGAQGAAGNAKTKAGKKRADEKREAAADAGAAARRSVATGEPGISEDDAGAAKPTGPTGGAAAGDEAGGDLMSLQAEGTGASTGTGAGTGAGSSAGTGAGGHLTVRVPRGTSAAAYLALDADGLREGEYQLLRVIERGKGKVLGGVSYVVIRACEGETK</sequence>
<feature type="compositionally biased region" description="Low complexity" evidence="1">
    <location>
        <begin position="258"/>
        <end position="268"/>
    </location>
</feature>
<keyword evidence="3" id="KW-1185">Reference proteome</keyword>
<accession>A0A1I7FLD2</accession>
<evidence type="ECO:0000313" key="3">
    <source>
        <dbReference type="Proteomes" id="UP000199391"/>
    </source>
</evidence>
<feature type="region of interest" description="Disordered" evidence="1">
    <location>
        <begin position="257"/>
        <end position="353"/>
    </location>
</feature>
<dbReference type="RefSeq" id="WP_093553270.1">
    <property type="nucleotide sequence ID" value="NZ_FPBO01000002.1"/>
</dbReference>
<dbReference type="STRING" id="1035707.SAMN05216552_1002127"/>
<feature type="compositionally biased region" description="Gly residues" evidence="1">
    <location>
        <begin position="337"/>
        <end position="353"/>
    </location>
</feature>
<dbReference type="EMBL" id="FPBO01000002">
    <property type="protein sequence ID" value="SFU36991.1"/>
    <property type="molecule type" value="Genomic_DNA"/>
</dbReference>
<evidence type="ECO:0000313" key="2">
    <source>
        <dbReference type="EMBL" id="SFU36991.1"/>
    </source>
</evidence>
<dbReference type="AlphaFoldDB" id="A0A1I7FLD2"/>
<proteinExistence type="predicted"/>
<protein>
    <submittedName>
        <fullName evidence="2">Uncharacterized protein</fullName>
    </submittedName>
</protein>
<name>A0A1I7FLD2_9BURK</name>